<evidence type="ECO:0000313" key="5">
    <source>
        <dbReference type="Proteomes" id="UP001301140"/>
    </source>
</evidence>
<dbReference type="EMBL" id="JARGEQ010000051">
    <property type="protein sequence ID" value="MDF1585987.1"/>
    <property type="molecule type" value="Genomic_DNA"/>
</dbReference>
<keyword evidence="5" id="KW-1185">Reference proteome</keyword>
<reference evidence="4 5" key="1">
    <citation type="submission" date="2023-03" db="EMBL/GenBank/DDBJ databases">
        <title>YIM 152171 draft genome.</title>
        <authorList>
            <person name="Yang Z."/>
        </authorList>
    </citation>
    <scope>NUCLEOTIDE SEQUENCE [LARGE SCALE GENOMIC DNA]</scope>
    <source>
        <strain evidence="4 5">YIM 152171</strain>
    </source>
</reference>
<dbReference type="FunFam" id="1.20.1050.10:FF:000017">
    <property type="entry name" value="Maleylacetoacetate isomerase"/>
    <property type="match status" value="1"/>
</dbReference>
<dbReference type="GO" id="GO:0006559">
    <property type="term" value="P:L-phenylalanine catabolic process"/>
    <property type="evidence" value="ECO:0007669"/>
    <property type="project" value="TreeGrafter"/>
</dbReference>
<dbReference type="GO" id="GO:0006749">
    <property type="term" value="P:glutathione metabolic process"/>
    <property type="evidence" value="ECO:0007669"/>
    <property type="project" value="TreeGrafter"/>
</dbReference>
<dbReference type="SUPFAM" id="SSF52833">
    <property type="entry name" value="Thioredoxin-like"/>
    <property type="match status" value="1"/>
</dbReference>
<dbReference type="InterPro" id="IPR010987">
    <property type="entry name" value="Glutathione-S-Trfase_C-like"/>
</dbReference>
<organism evidence="4 5">
    <name type="scientific">Marinimicrococcus flavescens</name>
    <dbReference type="NCBI Taxonomy" id="3031815"/>
    <lineage>
        <taxon>Bacteria</taxon>
        <taxon>Pseudomonadati</taxon>
        <taxon>Pseudomonadota</taxon>
        <taxon>Alphaproteobacteria</taxon>
        <taxon>Geminicoccales</taxon>
        <taxon>Geminicoccaceae</taxon>
        <taxon>Marinimicrococcus</taxon>
    </lineage>
</organism>
<dbReference type="InterPro" id="IPR036249">
    <property type="entry name" value="Thioredoxin-like_sf"/>
</dbReference>
<dbReference type="RefSeq" id="WP_327788401.1">
    <property type="nucleotide sequence ID" value="NZ_JARGEQ010000051.1"/>
</dbReference>
<dbReference type="GO" id="GO:0005737">
    <property type="term" value="C:cytoplasm"/>
    <property type="evidence" value="ECO:0007669"/>
    <property type="project" value="InterPro"/>
</dbReference>
<dbReference type="NCBIfam" id="TIGR01262">
    <property type="entry name" value="maiA"/>
    <property type="match status" value="1"/>
</dbReference>
<dbReference type="AlphaFoldDB" id="A0AAP3XQZ5"/>
<dbReference type="InterPro" id="IPR040079">
    <property type="entry name" value="Glutathione_S-Trfase"/>
</dbReference>
<dbReference type="CDD" id="cd03042">
    <property type="entry name" value="GST_N_Zeta"/>
    <property type="match status" value="1"/>
</dbReference>
<dbReference type="Gene3D" id="3.40.30.10">
    <property type="entry name" value="Glutaredoxin"/>
    <property type="match status" value="1"/>
</dbReference>
<comment type="similarity">
    <text evidence="1">Belongs to the GST superfamily. Zeta family.</text>
</comment>
<dbReference type="InterPro" id="IPR034330">
    <property type="entry name" value="GST_Zeta_C"/>
</dbReference>
<protein>
    <submittedName>
        <fullName evidence="4">Maleylacetoacetate isomerase</fullName>
        <ecNumber evidence="4">5.2.1.2</ecNumber>
    </submittedName>
</protein>
<comment type="caution">
    <text evidence="4">The sequence shown here is derived from an EMBL/GenBank/DDBJ whole genome shotgun (WGS) entry which is preliminary data.</text>
</comment>
<evidence type="ECO:0000313" key="4">
    <source>
        <dbReference type="EMBL" id="MDF1585987.1"/>
    </source>
</evidence>
<gene>
    <name evidence="4" type="primary">maiA</name>
    <name evidence="4" type="ORF">PZ740_06275</name>
</gene>
<evidence type="ECO:0000256" key="1">
    <source>
        <dbReference type="ARBA" id="ARBA00010007"/>
    </source>
</evidence>
<dbReference type="PROSITE" id="PS50405">
    <property type="entry name" value="GST_CTER"/>
    <property type="match status" value="1"/>
</dbReference>
<dbReference type="InterPro" id="IPR004045">
    <property type="entry name" value="Glutathione_S-Trfase_N"/>
</dbReference>
<dbReference type="SFLD" id="SFLDS00019">
    <property type="entry name" value="Glutathione_Transferase_(cytos"/>
    <property type="match status" value="1"/>
</dbReference>
<feature type="domain" description="GST N-terminal" evidence="2">
    <location>
        <begin position="1"/>
        <end position="80"/>
    </location>
</feature>
<dbReference type="CDD" id="cd03191">
    <property type="entry name" value="GST_C_Zeta"/>
    <property type="match status" value="1"/>
</dbReference>
<dbReference type="EC" id="5.2.1.2" evidence="4"/>
<keyword evidence="4" id="KW-0413">Isomerase</keyword>
<sequence length="217" mass="24065">MRLHDYWRSSASWRVRIALNLKDLAFEQVTVDLLAGGQHAPAYKELNPQGLVPLLEDGADRLGQSLAIIEYLEERYPQPPLLPRDPALRGRVRSLALHIACDIHPLNNTRVLRHLREAMGIDKEGVQRWYAHWIAEGLASLEAALQASAGRYCVGDTVSLADVCLVPQVGNARRYRCELGPYPTIRRIDEALAALPAFERARPERQPDAGPAAGVPG</sequence>
<dbReference type="Pfam" id="PF13417">
    <property type="entry name" value="GST_N_3"/>
    <property type="match status" value="1"/>
</dbReference>
<dbReference type="Proteomes" id="UP001301140">
    <property type="component" value="Unassembled WGS sequence"/>
</dbReference>
<proteinExistence type="inferred from homology"/>
<dbReference type="InterPro" id="IPR005955">
    <property type="entry name" value="GST_Zeta"/>
</dbReference>
<dbReference type="SUPFAM" id="SSF47616">
    <property type="entry name" value="GST C-terminal domain-like"/>
    <property type="match status" value="1"/>
</dbReference>
<evidence type="ECO:0000259" key="3">
    <source>
        <dbReference type="PROSITE" id="PS50405"/>
    </source>
</evidence>
<accession>A0AAP3XQZ5</accession>
<dbReference type="Gene3D" id="1.20.1050.10">
    <property type="match status" value="1"/>
</dbReference>
<dbReference type="InterPro" id="IPR034333">
    <property type="entry name" value="GST_Zeta_N"/>
</dbReference>
<dbReference type="GO" id="GO:0016034">
    <property type="term" value="F:maleylacetoacetate isomerase activity"/>
    <property type="evidence" value="ECO:0007669"/>
    <property type="project" value="UniProtKB-EC"/>
</dbReference>
<dbReference type="InterPro" id="IPR036282">
    <property type="entry name" value="Glutathione-S-Trfase_C_sf"/>
</dbReference>
<feature type="domain" description="GST C-terminal" evidence="3">
    <location>
        <begin position="85"/>
        <end position="211"/>
    </location>
</feature>
<dbReference type="PANTHER" id="PTHR42673">
    <property type="entry name" value="MALEYLACETOACETATE ISOMERASE"/>
    <property type="match status" value="1"/>
</dbReference>
<dbReference type="GO" id="GO:0004364">
    <property type="term" value="F:glutathione transferase activity"/>
    <property type="evidence" value="ECO:0007669"/>
    <property type="project" value="TreeGrafter"/>
</dbReference>
<dbReference type="PROSITE" id="PS50404">
    <property type="entry name" value="GST_NTER"/>
    <property type="match status" value="1"/>
</dbReference>
<evidence type="ECO:0000259" key="2">
    <source>
        <dbReference type="PROSITE" id="PS50404"/>
    </source>
</evidence>
<dbReference type="SFLD" id="SFLDG00358">
    <property type="entry name" value="Main_(cytGST)"/>
    <property type="match status" value="1"/>
</dbReference>
<name>A0AAP3XQZ5_9PROT</name>
<dbReference type="PANTHER" id="PTHR42673:SF4">
    <property type="entry name" value="MALEYLACETOACETATE ISOMERASE"/>
    <property type="match status" value="1"/>
</dbReference>